<sequence>MATETLTAPAPVANPLRRYSTDPAGTQSYATLNPNRRRTNSINIGSVARQTKRTLPLPSVPEDGQLKADAIRRKTNRESRLSRVFSWSTNWNFAGESTRRTTTFTGDQATLGDDRRFSKLNRRLSSISSYASNVADFLATTEPSHETNFPKGLTFPTSGGFELCVSVYGTVDALEATTMRLMMPMGCKTADFTGSKDYIMALEHICKLKNGDMLCRPTPEIERQYPGAAVILRGTVQDMVFKCYVVGTFPMALITGDTLPGTFEMEAVIF</sequence>
<dbReference type="Proteomes" id="UP000016933">
    <property type="component" value="Unassembled WGS sequence"/>
</dbReference>
<dbReference type="OrthoDB" id="3647501at2759"/>
<feature type="region of interest" description="Disordered" evidence="1">
    <location>
        <begin position="1"/>
        <end position="27"/>
    </location>
</feature>
<dbReference type="EMBL" id="KB446548">
    <property type="protein sequence ID" value="EME38032.1"/>
    <property type="molecule type" value="Genomic_DNA"/>
</dbReference>
<name>M2WHG4_DOTSN</name>
<reference evidence="3" key="1">
    <citation type="journal article" date="2012" name="PLoS Genet.">
        <title>The genomes of the fungal plant pathogens Cladosporium fulvum and Dothistroma septosporum reveal adaptation to different hosts and lifestyles but also signatures of common ancestry.</title>
        <authorList>
            <person name="de Wit P.J.G.M."/>
            <person name="van der Burgt A."/>
            <person name="Oekmen B."/>
            <person name="Stergiopoulos I."/>
            <person name="Abd-Elsalam K.A."/>
            <person name="Aerts A.L."/>
            <person name="Bahkali A.H."/>
            <person name="Beenen H.G."/>
            <person name="Chettri P."/>
            <person name="Cox M.P."/>
            <person name="Datema E."/>
            <person name="de Vries R.P."/>
            <person name="Dhillon B."/>
            <person name="Ganley A.R."/>
            <person name="Griffiths S.A."/>
            <person name="Guo Y."/>
            <person name="Hamelin R.C."/>
            <person name="Henrissat B."/>
            <person name="Kabir M.S."/>
            <person name="Jashni M.K."/>
            <person name="Kema G."/>
            <person name="Klaubauf S."/>
            <person name="Lapidus A."/>
            <person name="Levasseur A."/>
            <person name="Lindquist E."/>
            <person name="Mehrabi R."/>
            <person name="Ohm R.A."/>
            <person name="Owen T.J."/>
            <person name="Salamov A."/>
            <person name="Schwelm A."/>
            <person name="Schijlen E."/>
            <person name="Sun H."/>
            <person name="van den Burg H.A."/>
            <person name="van Ham R.C.H.J."/>
            <person name="Zhang S."/>
            <person name="Goodwin S.B."/>
            <person name="Grigoriev I.V."/>
            <person name="Collemare J."/>
            <person name="Bradshaw R.E."/>
        </authorList>
    </citation>
    <scope>NUCLEOTIDE SEQUENCE [LARGE SCALE GENOMIC DNA]</scope>
    <source>
        <strain evidence="3">NZE10 / CBS 128990</strain>
    </source>
</reference>
<dbReference type="AlphaFoldDB" id="M2WHG4"/>
<dbReference type="HOGENOM" id="CLU_1030684_0_0_1"/>
<gene>
    <name evidence="2" type="ORF">DOTSEDRAFT_75953</name>
</gene>
<accession>M2WHG4</accession>
<reference evidence="2 3" key="2">
    <citation type="journal article" date="2012" name="PLoS Pathog.">
        <title>Diverse lifestyles and strategies of plant pathogenesis encoded in the genomes of eighteen Dothideomycetes fungi.</title>
        <authorList>
            <person name="Ohm R.A."/>
            <person name="Feau N."/>
            <person name="Henrissat B."/>
            <person name="Schoch C.L."/>
            <person name="Horwitz B.A."/>
            <person name="Barry K.W."/>
            <person name="Condon B.J."/>
            <person name="Copeland A.C."/>
            <person name="Dhillon B."/>
            <person name="Glaser F."/>
            <person name="Hesse C.N."/>
            <person name="Kosti I."/>
            <person name="LaButti K."/>
            <person name="Lindquist E.A."/>
            <person name="Lucas S."/>
            <person name="Salamov A.A."/>
            <person name="Bradshaw R.E."/>
            <person name="Ciuffetti L."/>
            <person name="Hamelin R.C."/>
            <person name="Kema G.H.J."/>
            <person name="Lawrence C."/>
            <person name="Scott J.A."/>
            <person name="Spatafora J.W."/>
            <person name="Turgeon B.G."/>
            <person name="de Wit P.J.G.M."/>
            <person name="Zhong S."/>
            <person name="Goodwin S.B."/>
            <person name="Grigoriev I.V."/>
        </authorList>
    </citation>
    <scope>NUCLEOTIDE SEQUENCE [LARGE SCALE GENOMIC DNA]</scope>
    <source>
        <strain evidence="3">NZE10 / CBS 128990</strain>
    </source>
</reference>
<proteinExistence type="predicted"/>
<protein>
    <submittedName>
        <fullName evidence="2">Uncharacterized protein</fullName>
    </submittedName>
</protein>
<evidence type="ECO:0000313" key="3">
    <source>
        <dbReference type="Proteomes" id="UP000016933"/>
    </source>
</evidence>
<evidence type="ECO:0000256" key="1">
    <source>
        <dbReference type="SAM" id="MobiDB-lite"/>
    </source>
</evidence>
<evidence type="ECO:0000313" key="2">
    <source>
        <dbReference type="EMBL" id="EME38032.1"/>
    </source>
</evidence>
<organism evidence="2 3">
    <name type="scientific">Dothistroma septosporum (strain NZE10 / CBS 128990)</name>
    <name type="common">Red band needle blight fungus</name>
    <name type="synonym">Mycosphaerella pini</name>
    <dbReference type="NCBI Taxonomy" id="675120"/>
    <lineage>
        <taxon>Eukaryota</taxon>
        <taxon>Fungi</taxon>
        <taxon>Dikarya</taxon>
        <taxon>Ascomycota</taxon>
        <taxon>Pezizomycotina</taxon>
        <taxon>Dothideomycetes</taxon>
        <taxon>Dothideomycetidae</taxon>
        <taxon>Mycosphaerellales</taxon>
        <taxon>Mycosphaerellaceae</taxon>
        <taxon>Dothistroma</taxon>
    </lineage>
</organism>
<keyword evidence="3" id="KW-1185">Reference proteome</keyword>
<dbReference type="eggNOG" id="ENOG502R9KX">
    <property type="taxonomic scope" value="Eukaryota"/>
</dbReference>